<evidence type="ECO:0000259" key="2">
    <source>
        <dbReference type="PROSITE" id="PS50937"/>
    </source>
</evidence>
<accession>A0A5D4NVY2</accession>
<dbReference type="SUPFAM" id="SSF46955">
    <property type="entry name" value="Putative DNA-binding domain"/>
    <property type="match status" value="1"/>
</dbReference>
<feature type="domain" description="HTH merR-type" evidence="2">
    <location>
        <begin position="8"/>
        <end position="76"/>
    </location>
</feature>
<dbReference type="GO" id="GO:0003677">
    <property type="term" value="F:DNA binding"/>
    <property type="evidence" value="ECO:0007669"/>
    <property type="project" value="UniProtKB-KW"/>
</dbReference>
<dbReference type="PRINTS" id="PR00040">
    <property type="entry name" value="HTHMERR"/>
</dbReference>
<dbReference type="PROSITE" id="PS00552">
    <property type="entry name" value="HTH_MERR_1"/>
    <property type="match status" value="1"/>
</dbReference>
<dbReference type="Gene3D" id="6.10.250.360">
    <property type="match status" value="1"/>
</dbReference>
<gene>
    <name evidence="3" type="ORF">FZC78_02905</name>
</gene>
<dbReference type="InterPro" id="IPR009061">
    <property type="entry name" value="DNA-bd_dom_put_sf"/>
</dbReference>
<dbReference type="InterPro" id="IPR000551">
    <property type="entry name" value="MerR-type_HTH_dom"/>
</dbReference>
<dbReference type="PANTHER" id="PTHR30204">
    <property type="entry name" value="REDOX-CYCLING DRUG-SENSING TRANSCRIPTIONAL ACTIVATOR SOXR"/>
    <property type="match status" value="1"/>
</dbReference>
<proteinExistence type="predicted"/>
<dbReference type="OrthoDB" id="1894615at2"/>
<evidence type="ECO:0000313" key="3">
    <source>
        <dbReference type="EMBL" id="TYS18503.1"/>
    </source>
</evidence>
<dbReference type="Pfam" id="PF13411">
    <property type="entry name" value="MerR_1"/>
    <property type="match status" value="1"/>
</dbReference>
<dbReference type="Proteomes" id="UP000322267">
    <property type="component" value="Unassembled WGS sequence"/>
</dbReference>
<dbReference type="GO" id="GO:0003700">
    <property type="term" value="F:DNA-binding transcription factor activity"/>
    <property type="evidence" value="ECO:0007669"/>
    <property type="project" value="InterPro"/>
</dbReference>
<comment type="caution">
    <text evidence="3">The sequence shown here is derived from an EMBL/GenBank/DDBJ whole genome shotgun (WGS) entry which is preliminary data.</text>
</comment>
<dbReference type="EMBL" id="VTEI01000002">
    <property type="protein sequence ID" value="TYS18503.1"/>
    <property type="molecule type" value="Genomic_DNA"/>
</dbReference>
<sequence>MEMIYMDLYSVGEFAKLTGVSIRTLHYYDEIGILIPLRKDNGRRYYDRSHLVSMQKIVTLKFLGFSLEQMKELLLQTDWNLKETLQFQIKLLEEKLLGLQKVMKALDHSIHLAESSETIDASIFTSLIRGIQYQDEHKEWLKDIYTEEKIDEIFSIHPQRQQELEKKFTEILSKLKSKHGSNPGAPDVQYLVSQLMDMLQEVVGEDLPDFFQRTKGSKIATEDPAFPLPLDSSEQEWLRNAIKVYLENAGIKEEADK</sequence>
<evidence type="ECO:0000313" key="4">
    <source>
        <dbReference type="Proteomes" id="UP000322267"/>
    </source>
</evidence>
<dbReference type="PROSITE" id="PS50937">
    <property type="entry name" value="HTH_MERR_2"/>
    <property type="match status" value="1"/>
</dbReference>
<dbReference type="AlphaFoldDB" id="A0A5D4NVY2"/>
<keyword evidence="1" id="KW-0238">DNA-binding</keyword>
<name>A0A5D4NVY2_9BACI</name>
<organism evidence="3 4">
    <name type="scientific">Rossellomorea vietnamensis</name>
    <dbReference type="NCBI Taxonomy" id="218284"/>
    <lineage>
        <taxon>Bacteria</taxon>
        <taxon>Bacillati</taxon>
        <taxon>Bacillota</taxon>
        <taxon>Bacilli</taxon>
        <taxon>Bacillales</taxon>
        <taxon>Bacillaceae</taxon>
        <taxon>Rossellomorea</taxon>
    </lineage>
</organism>
<dbReference type="InterPro" id="IPR047057">
    <property type="entry name" value="MerR_fam"/>
</dbReference>
<dbReference type="PANTHER" id="PTHR30204:SF96">
    <property type="entry name" value="CHROMOSOME-ANCHORING PROTEIN RACA"/>
    <property type="match status" value="1"/>
</dbReference>
<dbReference type="SUPFAM" id="SSF116965">
    <property type="entry name" value="Hypothetical protein MPN330"/>
    <property type="match status" value="1"/>
</dbReference>
<dbReference type="SMART" id="SM00422">
    <property type="entry name" value="HTH_MERR"/>
    <property type="match status" value="1"/>
</dbReference>
<dbReference type="Gene3D" id="1.10.1660.10">
    <property type="match status" value="1"/>
</dbReference>
<dbReference type="CDD" id="cd01106">
    <property type="entry name" value="HTH_TipAL-Mta"/>
    <property type="match status" value="1"/>
</dbReference>
<reference evidence="3 4" key="1">
    <citation type="submission" date="2019-08" db="EMBL/GenBank/DDBJ databases">
        <title>Bacillus genomes from the desert of Cuatro Cienegas, Coahuila.</title>
        <authorList>
            <person name="Olmedo-Alvarez G."/>
        </authorList>
    </citation>
    <scope>NUCLEOTIDE SEQUENCE [LARGE SCALE GENOMIC DNA]</scope>
    <source>
        <strain evidence="3 4">CH34_1T</strain>
    </source>
</reference>
<protein>
    <submittedName>
        <fullName evidence="3">MerR family transcriptional regulator</fullName>
    </submittedName>
</protein>
<evidence type="ECO:0000256" key="1">
    <source>
        <dbReference type="ARBA" id="ARBA00023125"/>
    </source>
</evidence>